<reference evidence="2" key="1">
    <citation type="submission" date="2015-08" db="EMBL/GenBank/DDBJ databases">
        <authorList>
            <person name="Babu N.S."/>
            <person name="Beckwith C.J."/>
            <person name="Beseler K.G."/>
            <person name="Brison A."/>
            <person name="Carone J.V."/>
            <person name="Caskin T.P."/>
            <person name="Diamond M."/>
            <person name="Durham M.E."/>
            <person name="Foxe J.M."/>
            <person name="Go M."/>
            <person name="Henderson B.A."/>
            <person name="Jones I.B."/>
            <person name="McGettigan J.A."/>
            <person name="Micheletti S.J."/>
            <person name="Nasrallah M.E."/>
            <person name="Ortiz D."/>
            <person name="Piller C.R."/>
            <person name="Privatt S.R."/>
            <person name="Schneider S.L."/>
            <person name="Sharp S."/>
            <person name="Smith T.C."/>
            <person name="Stanton J.D."/>
            <person name="Ullery H.E."/>
            <person name="Wilson R.J."/>
            <person name="Serrano M.G."/>
            <person name="Buck G."/>
            <person name="Lee V."/>
            <person name="Wang Y."/>
            <person name="Carvalho R."/>
            <person name="Voegtly L."/>
            <person name="Shi R."/>
            <person name="Duckworth R."/>
            <person name="Johnson A."/>
            <person name="Loviza R."/>
            <person name="Walstead R."/>
            <person name="Shah Z."/>
            <person name="Kiflezghi M."/>
            <person name="Wade K."/>
            <person name="Ball S.L."/>
            <person name="Bradley K.W."/>
            <person name="Asai D.J."/>
            <person name="Bowman C.A."/>
            <person name="Russell D.A."/>
            <person name="Pope W.H."/>
            <person name="Jacobs-Sera D."/>
            <person name="Hendrix R.W."/>
            <person name="Hatfull G.F."/>
        </authorList>
    </citation>
    <scope>NUCLEOTIDE SEQUENCE</scope>
</reference>
<dbReference type="Pfam" id="PF18029">
    <property type="entry name" value="Glyoxalase_6"/>
    <property type="match status" value="1"/>
</dbReference>
<dbReference type="SUPFAM" id="SSF54593">
    <property type="entry name" value="Glyoxalase/Bleomycin resistance protein/Dihydroxybiphenyl dioxygenase"/>
    <property type="match status" value="1"/>
</dbReference>
<dbReference type="PANTHER" id="PTHR35908">
    <property type="entry name" value="HYPOTHETICAL FUSION PROTEIN"/>
    <property type="match status" value="1"/>
</dbReference>
<proteinExistence type="predicted"/>
<evidence type="ECO:0000259" key="1">
    <source>
        <dbReference type="Pfam" id="PF18029"/>
    </source>
</evidence>
<evidence type="ECO:0000313" key="2">
    <source>
        <dbReference type="EMBL" id="CUR57167.1"/>
    </source>
</evidence>
<name>A0A2P2C564_9ZZZZ</name>
<dbReference type="EMBL" id="CZKA01000033">
    <property type="protein sequence ID" value="CUR57167.1"/>
    <property type="molecule type" value="Genomic_DNA"/>
</dbReference>
<dbReference type="AlphaFoldDB" id="A0A2P2C564"/>
<organism evidence="2">
    <name type="scientific">metagenome</name>
    <dbReference type="NCBI Taxonomy" id="256318"/>
    <lineage>
        <taxon>unclassified sequences</taxon>
        <taxon>metagenomes</taxon>
    </lineage>
</organism>
<sequence length="150" mass="16926">MTTWQLTIDANDPERLVEFWGPTLGYERQPAPEGFATWNDWYRSVGVPDDELDPDGDGCDRLCDPAGAGPNIWFQIVPEVKSMKNRLHLDLFPTGRDPSLPYARRKEIVSATVADLVSRGATVVRETIDEEHNRYAMLMNDPEGNEFCVA</sequence>
<dbReference type="Gene3D" id="3.10.180.10">
    <property type="entry name" value="2,3-Dihydroxybiphenyl 1,2-Dioxygenase, domain 1"/>
    <property type="match status" value="1"/>
</dbReference>
<gene>
    <name evidence="2" type="ORF">NOCA2390064</name>
</gene>
<dbReference type="InterPro" id="IPR041581">
    <property type="entry name" value="Glyoxalase_6"/>
</dbReference>
<accession>A0A2P2C564</accession>
<dbReference type="InterPro" id="IPR029068">
    <property type="entry name" value="Glyas_Bleomycin-R_OHBP_Dase"/>
</dbReference>
<feature type="domain" description="Glyoxalase-like" evidence="1">
    <location>
        <begin position="5"/>
        <end position="149"/>
    </location>
</feature>
<dbReference type="PANTHER" id="PTHR35908:SF1">
    <property type="entry name" value="CONSERVED PROTEIN"/>
    <property type="match status" value="1"/>
</dbReference>
<protein>
    <recommendedName>
        <fullName evidence="1">Glyoxalase-like domain-containing protein</fullName>
    </recommendedName>
</protein>